<dbReference type="EMBL" id="JACIEZ010000007">
    <property type="protein sequence ID" value="MBB4066059.1"/>
    <property type="molecule type" value="Genomic_DNA"/>
</dbReference>
<dbReference type="PANTHER" id="PTHR10188:SF6">
    <property type="entry name" value="N(4)-(BETA-N-ACETYLGLUCOSAMINYL)-L-ASPARAGINASE"/>
    <property type="match status" value="1"/>
</dbReference>
<evidence type="ECO:0000256" key="2">
    <source>
        <dbReference type="PIRSR" id="PIRSR600246-3"/>
    </source>
</evidence>
<feature type="site" description="Cleavage; by autolysis" evidence="2">
    <location>
        <begin position="150"/>
        <end position="151"/>
    </location>
</feature>
<evidence type="ECO:0000313" key="3">
    <source>
        <dbReference type="EMBL" id="MBB4066059.1"/>
    </source>
</evidence>
<dbReference type="CDD" id="cd04512">
    <property type="entry name" value="Ntn_Asparaginase_2_like"/>
    <property type="match status" value="1"/>
</dbReference>
<keyword evidence="3" id="KW-0378">Hydrolase</keyword>
<evidence type="ECO:0000256" key="1">
    <source>
        <dbReference type="PIRSR" id="PIRSR600246-1"/>
    </source>
</evidence>
<dbReference type="AlphaFoldDB" id="A0A7W6J763"/>
<protein>
    <submittedName>
        <fullName evidence="3">Beta-aspartyl-peptidase (Threonine type)</fullName>
        <ecNumber evidence="3">3.4.19.5</ecNumber>
    </submittedName>
</protein>
<dbReference type="Proteomes" id="UP000528286">
    <property type="component" value="Unassembled WGS sequence"/>
</dbReference>
<dbReference type="GO" id="GO:0005737">
    <property type="term" value="C:cytoplasm"/>
    <property type="evidence" value="ECO:0007669"/>
    <property type="project" value="TreeGrafter"/>
</dbReference>
<sequence length="289" mass="29603">MWSIIHGGAKTIEPADEDANRKGCARAVRAGRDVLAAGGSSIDAVLAAVKVLEDDPTFNAGYGSVLNAHGEVETCAALMEGSGYNVGAVAVAQGIRNPIEAARAMLHEEPVLIAGDGARLFAGEAGVPLCDPADLIPPGERSKGPEGKHDTVGAVALDAEGRIATAVSTGGVEGKPPGRVGDSPQPGCGFYADDRIGGVVFSGDGEHIARRMLAAGVMHALGGQIAPDEAVRRAIGQLEEIGGEAGGVLLTPLGHFGWAHNSSHFAVALACEEEPEPRVYLKKDEDDRP</sequence>
<comment type="caution">
    <text evidence="3">The sequence shown here is derived from an EMBL/GenBank/DDBJ whole genome shotgun (WGS) entry which is preliminary data.</text>
</comment>
<dbReference type="RefSeq" id="WP_183367346.1">
    <property type="nucleotide sequence ID" value="NZ_JACIEZ010000007.1"/>
</dbReference>
<evidence type="ECO:0000313" key="4">
    <source>
        <dbReference type="Proteomes" id="UP000528286"/>
    </source>
</evidence>
<reference evidence="3 4" key="1">
    <citation type="submission" date="2020-08" db="EMBL/GenBank/DDBJ databases">
        <title>Genomic Encyclopedia of Type Strains, Phase IV (KMG-IV): sequencing the most valuable type-strain genomes for metagenomic binning, comparative biology and taxonomic classification.</title>
        <authorList>
            <person name="Goeker M."/>
        </authorList>
    </citation>
    <scope>NUCLEOTIDE SEQUENCE [LARGE SCALE GENOMIC DNA]</scope>
    <source>
        <strain evidence="3 4">DSM 29853</strain>
    </source>
</reference>
<proteinExistence type="predicted"/>
<gene>
    <name evidence="3" type="ORF">GGR23_003272</name>
</gene>
<dbReference type="InterPro" id="IPR000246">
    <property type="entry name" value="Peptidase_T2"/>
</dbReference>
<feature type="active site" description="Nucleophile" evidence="1">
    <location>
        <position position="151"/>
    </location>
</feature>
<dbReference type="Pfam" id="PF01112">
    <property type="entry name" value="Asparaginase_2"/>
    <property type="match status" value="2"/>
</dbReference>
<dbReference type="GO" id="GO:0016811">
    <property type="term" value="F:hydrolase activity, acting on carbon-nitrogen (but not peptide) bonds, in linear amides"/>
    <property type="evidence" value="ECO:0007669"/>
    <property type="project" value="UniProtKB-ARBA"/>
</dbReference>
<name>A0A7W6J763_9HYPH</name>
<organism evidence="3 4">
    <name type="scientific">Gellertiella hungarica</name>
    <dbReference type="NCBI Taxonomy" id="1572859"/>
    <lineage>
        <taxon>Bacteria</taxon>
        <taxon>Pseudomonadati</taxon>
        <taxon>Pseudomonadota</taxon>
        <taxon>Alphaproteobacteria</taxon>
        <taxon>Hyphomicrobiales</taxon>
        <taxon>Rhizobiaceae</taxon>
        <taxon>Gellertiella</taxon>
    </lineage>
</organism>
<accession>A0A7W6J763</accession>
<dbReference type="PANTHER" id="PTHR10188">
    <property type="entry name" value="L-ASPARAGINASE"/>
    <property type="match status" value="1"/>
</dbReference>
<dbReference type="Gene3D" id="3.60.20.30">
    <property type="entry name" value="(Glycosyl)asparaginase"/>
    <property type="match status" value="1"/>
</dbReference>
<dbReference type="InterPro" id="IPR029055">
    <property type="entry name" value="Ntn_hydrolases_N"/>
</dbReference>
<dbReference type="EC" id="3.4.19.5" evidence="3"/>
<keyword evidence="4" id="KW-1185">Reference proteome</keyword>
<dbReference type="SUPFAM" id="SSF56235">
    <property type="entry name" value="N-terminal nucleophile aminohydrolases (Ntn hydrolases)"/>
    <property type="match status" value="1"/>
</dbReference>
<dbReference type="GO" id="GO:0008798">
    <property type="term" value="F:beta-aspartyl-peptidase activity"/>
    <property type="evidence" value="ECO:0007669"/>
    <property type="project" value="UniProtKB-EC"/>
</dbReference>